<dbReference type="EMBL" id="SNZW01000015">
    <property type="protein sequence ID" value="TDS14222.1"/>
    <property type="molecule type" value="Genomic_DNA"/>
</dbReference>
<dbReference type="OrthoDB" id="1438113at2"/>
<proteinExistence type="predicted"/>
<reference evidence="4 5" key="1">
    <citation type="submission" date="2019-03" db="EMBL/GenBank/DDBJ databases">
        <title>Genomic Encyclopedia of Type Strains, Phase III (KMG-III): the genomes of soil and plant-associated and newly described type strains.</title>
        <authorList>
            <person name="Whitman W."/>
        </authorList>
    </citation>
    <scope>NUCLEOTIDE SEQUENCE [LARGE SCALE GENOMIC DNA]</scope>
    <source>
        <strain evidence="4 5">CECT 8455</strain>
    </source>
</reference>
<dbReference type="Proteomes" id="UP000295274">
    <property type="component" value="Unassembled WGS sequence"/>
</dbReference>
<accession>A0A4R7D1U1</accession>
<dbReference type="SUPFAM" id="SSF56925">
    <property type="entry name" value="OMPA-like"/>
    <property type="match status" value="1"/>
</dbReference>
<feature type="domain" description="Outer membrane protein beta-barrel" evidence="3">
    <location>
        <begin position="42"/>
        <end position="189"/>
    </location>
</feature>
<gene>
    <name evidence="4" type="ORF">DFQ03_2299</name>
</gene>
<organism evidence="4 5">
    <name type="scientific">Maribacter caenipelagi</name>
    <dbReference type="NCBI Taxonomy" id="1447781"/>
    <lineage>
        <taxon>Bacteria</taxon>
        <taxon>Pseudomonadati</taxon>
        <taxon>Bacteroidota</taxon>
        <taxon>Flavobacteriia</taxon>
        <taxon>Flavobacteriales</taxon>
        <taxon>Flavobacteriaceae</taxon>
        <taxon>Maribacter</taxon>
    </lineage>
</organism>
<evidence type="ECO:0000259" key="3">
    <source>
        <dbReference type="Pfam" id="PF13505"/>
    </source>
</evidence>
<dbReference type="InterPro" id="IPR027385">
    <property type="entry name" value="Beta-barrel_OMP"/>
</dbReference>
<dbReference type="RefSeq" id="WP_133673264.1">
    <property type="nucleotide sequence ID" value="NZ_SNZW01000015.1"/>
</dbReference>
<comment type="caution">
    <text evidence="4">The sequence shown here is derived from an EMBL/GenBank/DDBJ whole genome shotgun (WGS) entry which is preliminary data.</text>
</comment>
<evidence type="ECO:0000313" key="4">
    <source>
        <dbReference type="EMBL" id="TDS14222.1"/>
    </source>
</evidence>
<protein>
    <submittedName>
        <fullName evidence="4">Outer membrane protein with beta-barrel domain</fullName>
    </submittedName>
</protein>
<evidence type="ECO:0000313" key="5">
    <source>
        <dbReference type="Proteomes" id="UP000295274"/>
    </source>
</evidence>
<sequence>MKQKLILFLTIINMGFLTHAQDEKLSVTVAYPLSVGDNFLANDNGIVDAGLQFRFLESSAFNFGLTANVGFFASSDNLGQFTIKNNVLLLQPRAYGEVNAETLNGFRPFFGLGYTIVNSSTKFNSDQTPDRSDSTGAINLNLGAAYDITNDLFAFVSYDYLNVSRDNPNQNNSFFETANVLKIGVGLRF</sequence>
<evidence type="ECO:0000256" key="2">
    <source>
        <dbReference type="SAM" id="SignalP"/>
    </source>
</evidence>
<evidence type="ECO:0000256" key="1">
    <source>
        <dbReference type="ARBA" id="ARBA00022729"/>
    </source>
</evidence>
<keyword evidence="1 2" id="KW-0732">Signal</keyword>
<keyword evidence="5" id="KW-1185">Reference proteome</keyword>
<dbReference type="AlphaFoldDB" id="A0A4R7D1U1"/>
<dbReference type="InterPro" id="IPR011250">
    <property type="entry name" value="OMP/PagP_B-barrel"/>
</dbReference>
<feature type="chain" id="PRO_5021006403" evidence="2">
    <location>
        <begin position="21"/>
        <end position="189"/>
    </location>
</feature>
<dbReference type="Pfam" id="PF13505">
    <property type="entry name" value="OMP_b-brl"/>
    <property type="match status" value="1"/>
</dbReference>
<dbReference type="Gene3D" id="2.40.160.20">
    <property type="match status" value="1"/>
</dbReference>
<feature type="signal peptide" evidence="2">
    <location>
        <begin position="1"/>
        <end position="20"/>
    </location>
</feature>
<name>A0A4R7D1U1_9FLAO</name>